<dbReference type="SMART" id="SM00399">
    <property type="entry name" value="ZnF_C4"/>
    <property type="match status" value="1"/>
</dbReference>
<evidence type="ECO:0000259" key="12">
    <source>
        <dbReference type="PROSITE" id="PS51843"/>
    </source>
</evidence>
<evidence type="ECO:0000256" key="8">
    <source>
        <dbReference type="ARBA" id="ARBA00023170"/>
    </source>
</evidence>
<dbReference type="GO" id="GO:0003700">
    <property type="term" value="F:DNA-binding transcription factor activity"/>
    <property type="evidence" value="ECO:0007669"/>
    <property type="project" value="InterPro"/>
</dbReference>
<feature type="domain" description="Nuclear receptor" evidence="11">
    <location>
        <begin position="5"/>
        <end position="76"/>
    </location>
</feature>
<keyword evidence="2" id="KW-0479">Metal-binding</keyword>
<evidence type="ECO:0000256" key="10">
    <source>
        <dbReference type="SAM" id="Coils"/>
    </source>
</evidence>
<feature type="domain" description="NR LBD" evidence="12">
    <location>
        <begin position="81"/>
        <end position="330"/>
    </location>
</feature>
<name>A0AAE9JSY9_CAEBR</name>
<evidence type="ECO:0000256" key="2">
    <source>
        <dbReference type="ARBA" id="ARBA00022723"/>
    </source>
</evidence>
<dbReference type="SMART" id="SM00430">
    <property type="entry name" value="HOLI"/>
    <property type="match status" value="1"/>
</dbReference>
<dbReference type="Pfam" id="PF00105">
    <property type="entry name" value="zf-C4"/>
    <property type="match status" value="1"/>
</dbReference>
<dbReference type="SUPFAM" id="SSF57716">
    <property type="entry name" value="Glucocorticoid receptor-like (DNA-binding domain)"/>
    <property type="match status" value="1"/>
</dbReference>
<evidence type="ECO:0000313" key="13">
    <source>
        <dbReference type="EMBL" id="UMM43081.1"/>
    </source>
</evidence>
<keyword evidence="4" id="KW-0862">Zinc</keyword>
<evidence type="ECO:0000256" key="5">
    <source>
        <dbReference type="ARBA" id="ARBA00023015"/>
    </source>
</evidence>
<gene>
    <name evidence="13" type="ORF">L5515_018687</name>
</gene>
<dbReference type="Pfam" id="PF00104">
    <property type="entry name" value="Hormone_recep"/>
    <property type="match status" value="1"/>
</dbReference>
<keyword evidence="14" id="KW-1185">Reference proteome</keyword>
<keyword evidence="7" id="KW-0804">Transcription</keyword>
<dbReference type="Gene3D" id="3.30.50.10">
    <property type="entry name" value="Erythroid Transcription Factor GATA-1, subunit A"/>
    <property type="match status" value="1"/>
</dbReference>
<evidence type="ECO:0000256" key="9">
    <source>
        <dbReference type="ARBA" id="ARBA00023242"/>
    </source>
</evidence>
<dbReference type="InterPro" id="IPR000536">
    <property type="entry name" value="Nucl_hrmn_rcpt_lig-bd"/>
</dbReference>
<dbReference type="PROSITE" id="PS51843">
    <property type="entry name" value="NR_LBD"/>
    <property type="match status" value="1"/>
</dbReference>
<evidence type="ECO:0000256" key="6">
    <source>
        <dbReference type="ARBA" id="ARBA00023125"/>
    </source>
</evidence>
<dbReference type="EMBL" id="CP092625">
    <property type="protein sequence ID" value="UMM43081.1"/>
    <property type="molecule type" value="Genomic_DNA"/>
</dbReference>
<dbReference type="Gene3D" id="1.10.565.10">
    <property type="entry name" value="Retinoid X Receptor"/>
    <property type="match status" value="1"/>
</dbReference>
<keyword evidence="5" id="KW-0805">Transcription regulation</keyword>
<evidence type="ECO:0000256" key="1">
    <source>
        <dbReference type="ARBA" id="ARBA00005993"/>
    </source>
</evidence>
<dbReference type="InterPro" id="IPR013088">
    <property type="entry name" value="Znf_NHR/GATA"/>
</dbReference>
<evidence type="ECO:0000313" key="14">
    <source>
        <dbReference type="Proteomes" id="UP000829354"/>
    </source>
</evidence>
<comment type="similarity">
    <text evidence="1">Belongs to the nuclear hormone receptor family.</text>
</comment>
<dbReference type="PROSITE" id="PS51030">
    <property type="entry name" value="NUCLEAR_REC_DBD_2"/>
    <property type="match status" value="1"/>
</dbReference>
<dbReference type="PANTHER" id="PTHR45886">
    <property type="entry name" value="NUCLEAR HORMONE RECEPTOR FAMILY-RELATED-RELATED"/>
    <property type="match status" value="1"/>
</dbReference>
<proteinExistence type="inferred from homology"/>
<dbReference type="Proteomes" id="UP000829354">
    <property type="component" value="Chromosome X"/>
</dbReference>
<reference evidence="13 14" key="1">
    <citation type="submission" date="2022-04" db="EMBL/GenBank/DDBJ databases">
        <title>Chromosome-level reference genomes for two strains of Caenorhabditis briggsae: an improved platform for comparative genomics.</title>
        <authorList>
            <person name="Stevens L."/>
            <person name="Andersen E."/>
        </authorList>
    </citation>
    <scope>NUCLEOTIDE SEQUENCE [LARGE SCALE GENOMIC DNA]</scope>
    <source>
        <strain evidence="13">VX34</strain>
        <tissue evidence="13">Whole-organism</tissue>
    </source>
</reference>
<keyword evidence="9" id="KW-0539">Nucleus</keyword>
<accession>A0AAE9JSY9</accession>
<dbReference type="GO" id="GO:0043565">
    <property type="term" value="F:sequence-specific DNA binding"/>
    <property type="evidence" value="ECO:0007669"/>
    <property type="project" value="InterPro"/>
</dbReference>
<organism evidence="13 14">
    <name type="scientific">Caenorhabditis briggsae</name>
    <dbReference type="NCBI Taxonomy" id="6238"/>
    <lineage>
        <taxon>Eukaryota</taxon>
        <taxon>Metazoa</taxon>
        <taxon>Ecdysozoa</taxon>
        <taxon>Nematoda</taxon>
        <taxon>Chromadorea</taxon>
        <taxon>Rhabditida</taxon>
        <taxon>Rhabditina</taxon>
        <taxon>Rhabditomorpha</taxon>
        <taxon>Rhabditoidea</taxon>
        <taxon>Rhabditidae</taxon>
        <taxon>Peloderinae</taxon>
        <taxon>Caenorhabditis</taxon>
    </lineage>
</organism>
<keyword evidence="8" id="KW-0675">Receptor</keyword>
<keyword evidence="6" id="KW-0238">DNA-binding</keyword>
<evidence type="ECO:0000256" key="7">
    <source>
        <dbReference type="ARBA" id="ARBA00023163"/>
    </source>
</evidence>
<protein>
    <submittedName>
        <fullName evidence="13">Uncharacterized protein</fullName>
    </submittedName>
</protein>
<dbReference type="SUPFAM" id="SSF48508">
    <property type="entry name" value="Nuclear receptor ligand-binding domain"/>
    <property type="match status" value="1"/>
</dbReference>
<dbReference type="AlphaFoldDB" id="A0AAE9JSY9"/>
<keyword evidence="10" id="KW-0175">Coiled coil</keyword>
<keyword evidence="3" id="KW-0863">Zinc-finger</keyword>
<evidence type="ECO:0000256" key="4">
    <source>
        <dbReference type="ARBA" id="ARBA00022833"/>
    </source>
</evidence>
<evidence type="ECO:0000259" key="11">
    <source>
        <dbReference type="PROSITE" id="PS51030"/>
    </source>
</evidence>
<sequence>MNAVPRVCTICERYQKIGNHYGVPACCACKMFFKRAIADNEMTSHTIPTKSCRMQCRECRLFRCVEKGMFIIPESTFNVNNYDKLTSLLVNLEHMYVVRTNKLETMHIFTNPSIEEIAWNGRPKFEKRPKDMTMDVTEWSFMCGITAIDYALNFPHITGLAVYDRKLILRNCFFYLALLSDALRAVTNKQDSLSFPDGSDVIPPNTDEVSDELKKRIRITLVGRACELQITKEETYLLSTIIMSNPSVADISPAARKSLETNQQIYTSALFQLCQAKNGASGPSRFVDLLSLCHKLENTQACFGYLSMTCAQNRNPVTLISSEPDGWRKEKEELEEELSKSKRENDEVAKKLEEAWEAAEKAEETIEELERALQKERKTSERWRSRWESAEGSCKQNVVKEFKRIFCGLAR</sequence>
<dbReference type="InterPro" id="IPR001628">
    <property type="entry name" value="Znf_hrmn_rcpt"/>
</dbReference>
<dbReference type="GO" id="GO:0008270">
    <property type="term" value="F:zinc ion binding"/>
    <property type="evidence" value="ECO:0007669"/>
    <property type="project" value="UniProtKB-KW"/>
</dbReference>
<dbReference type="InterPro" id="IPR035500">
    <property type="entry name" value="NHR-like_dom_sf"/>
</dbReference>
<evidence type="ECO:0000256" key="3">
    <source>
        <dbReference type="ARBA" id="ARBA00022771"/>
    </source>
</evidence>
<feature type="coiled-coil region" evidence="10">
    <location>
        <begin position="331"/>
        <end position="386"/>
    </location>
</feature>
<dbReference type="PANTHER" id="PTHR45886:SF8">
    <property type="entry name" value="NUCLEAR HORMONE RECEPTOR FAMILY-RELATED"/>
    <property type="match status" value="1"/>
</dbReference>